<dbReference type="Gene3D" id="3.40.50.300">
    <property type="entry name" value="P-loop containing nucleotide triphosphate hydrolases"/>
    <property type="match status" value="1"/>
</dbReference>
<dbReference type="GO" id="GO:0008146">
    <property type="term" value="F:sulfotransferase activity"/>
    <property type="evidence" value="ECO:0007669"/>
    <property type="project" value="InterPro"/>
</dbReference>
<dbReference type="InterPro" id="IPR037359">
    <property type="entry name" value="NST/OST"/>
</dbReference>
<name>A0A4U1JU01_RHOCA</name>
<dbReference type="EMBL" id="SWJZ01000026">
    <property type="protein sequence ID" value="TKD21723.1"/>
    <property type="molecule type" value="Genomic_DNA"/>
</dbReference>
<evidence type="ECO:0000256" key="1">
    <source>
        <dbReference type="ARBA" id="ARBA00022679"/>
    </source>
</evidence>
<accession>A0A4U1JU01</accession>
<dbReference type="PANTHER" id="PTHR10605">
    <property type="entry name" value="HEPARAN SULFATE SULFOTRANSFERASE"/>
    <property type="match status" value="1"/>
</dbReference>
<keyword evidence="2" id="KW-0325">Glycoprotein</keyword>
<comment type="caution">
    <text evidence="5">The sequence shown here is derived from an EMBL/GenBank/DDBJ whole genome shotgun (WGS) entry which is preliminary data.</text>
</comment>
<feature type="region of interest" description="Disordered" evidence="3">
    <location>
        <begin position="1"/>
        <end position="52"/>
    </location>
</feature>
<evidence type="ECO:0000313" key="6">
    <source>
        <dbReference type="Proteomes" id="UP000310597"/>
    </source>
</evidence>
<dbReference type="Proteomes" id="UP000310597">
    <property type="component" value="Unassembled WGS sequence"/>
</dbReference>
<sequence length="307" mass="34880">MRGPPPISPGPLAGRPRFSCPIPRPIRKGPLGVTDRETLQDRPPPLPSPRPERRVDFFILGVQKGGTTALDAMLRRHPAIQMAHRKEVHFFDDEDLDWTRPDPAGLHDLFDWSSDTVLRGEATPIYIYWPQAIERLAAYNPRARLVICLRHPAFRAYSHWRMETAQQHDTLPFSRAIRAGRDRVALAPDGVHRVFSYVERGFYAAQIARLLTHFPRRQLLFLRTDRLWAQPETELARLLDFLQLPPAQIALRDYIVPIVSTETTPMAAADHAYLCGLYDSDIRATSQITGLDLGDWLDPGYAEPMAG</sequence>
<dbReference type="PANTHER" id="PTHR10605:SF56">
    <property type="entry name" value="BIFUNCTIONAL HEPARAN SULFATE N-DEACETYLASE_N-SULFOTRANSFERASE"/>
    <property type="match status" value="1"/>
</dbReference>
<protein>
    <submittedName>
        <fullName evidence="5">Sulfotransferase domain-containing protein</fullName>
    </submittedName>
</protein>
<organism evidence="5 6">
    <name type="scientific">Rhodobacter capsulatus</name>
    <name type="common">Rhodopseudomonas capsulata</name>
    <dbReference type="NCBI Taxonomy" id="1061"/>
    <lineage>
        <taxon>Bacteria</taxon>
        <taxon>Pseudomonadati</taxon>
        <taxon>Pseudomonadota</taxon>
        <taxon>Alphaproteobacteria</taxon>
        <taxon>Rhodobacterales</taxon>
        <taxon>Rhodobacter group</taxon>
        <taxon>Rhodobacter</taxon>
    </lineage>
</organism>
<dbReference type="InterPro" id="IPR000863">
    <property type="entry name" value="Sulfotransferase_dom"/>
</dbReference>
<evidence type="ECO:0000313" key="5">
    <source>
        <dbReference type="EMBL" id="TKD21723.1"/>
    </source>
</evidence>
<keyword evidence="1 5" id="KW-0808">Transferase</keyword>
<reference evidence="5 6" key="1">
    <citation type="submission" date="2019-04" db="EMBL/GenBank/DDBJ databases">
        <title>Draft Whole-Genome sequence of the purple photosynthetic bacterium Rhodobacter capsulatus SP108 with an indigenous class A beta-lactamase.</title>
        <authorList>
            <person name="Robertson S."/>
            <person name="Meyer T.E."/>
            <person name="Kyndt J.A."/>
        </authorList>
    </citation>
    <scope>NUCLEOTIDE SEQUENCE [LARGE SCALE GENOMIC DNA]</scope>
    <source>
        <strain evidence="5 6">SP108</strain>
    </source>
</reference>
<dbReference type="InterPro" id="IPR027417">
    <property type="entry name" value="P-loop_NTPase"/>
</dbReference>
<gene>
    <name evidence="5" type="ORF">FBT96_08235</name>
</gene>
<evidence type="ECO:0000256" key="3">
    <source>
        <dbReference type="SAM" id="MobiDB-lite"/>
    </source>
</evidence>
<feature type="domain" description="Sulfotransferase" evidence="4">
    <location>
        <begin position="56"/>
        <end position="251"/>
    </location>
</feature>
<dbReference type="Pfam" id="PF00685">
    <property type="entry name" value="Sulfotransfer_1"/>
    <property type="match status" value="1"/>
</dbReference>
<dbReference type="OrthoDB" id="7210452at2"/>
<proteinExistence type="predicted"/>
<dbReference type="AlphaFoldDB" id="A0A4U1JU01"/>
<evidence type="ECO:0000259" key="4">
    <source>
        <dbReference type="Pfam" id="PF00685"/>
    </source>
</evidence>
<dbReference type="SUPFAM" id="SSF52540">
    <property type="entry name" value="P-loop containing nucleoside triphosphate hydrolases"/>
    <property type="match status" value="1"/>
</dbReference>
<evidence type="ECO:0000256" key="2">
    <source>
        <dbReference type="ARBA" id="ARBA00023180"/>
    </source>
</evidence>